<keyword evidence="3" id="KW-1185">Reference proteome</keyword>
<dbReference type="InterPro" id="IPR025496">
    <property type="entry name" value="DUF4387"/>
</dbReference>
<dbReference type="AlphaFoldDB" id="A0A7G9W4R6"/>
<organism evidence="2 3">
    <name type="scientific">Alkalicella caledoniensis</name>
    <dbReference type="NCBI Taxonomy" id="2731377"/>
    <lineage>
        <taxon>Bacteria</taxon>
        <taxon>Bacillati</taxon>
        <taxon>Bacillota</taxon>
        <taxon>Clostridia</taxon>
        <taxon>Eubacteriales</taxon>
        <taxon>Proteinivoracaceae</taxon>
        <taxon>Alkalicella</taxon>
    </lineage>
</organism>
<reference evidence="2 3" key="1">
    <citation type="submission" date="2020-07" db="EMBL/GenBank/DDBJ databases">
        <title>Alkalicella. sp. LB2 genome.</title>
        <authorList>
            <person name="Postec A."/>
            <person name="Quemeneur M."/>
        </authorList>
    </citation>
    <scope>NUCLEOTIDE SEQUENCE [LARGE SCALE GENOMIC DNA]</scope>
    <source>
        <strain evidence="2 3">LB2</strain>
    </source>
</reference>
<evidence type="ECO:0000313" key="2">
    <source>
        <dbReference type="EMBL" id="QNO13678.1"/>
    </source>
</evidence>
<evidence type="ECO:0000313" key="3">
    <source>
        <dbReference type="Proteomes" id="UP000516160"/>
    </source>
</evidence>
<gene>
    <name evidence="2" type="ORF">HYG86_02360</name>
</gene>
<feature type="domain" description="DUF4387" evidence="1">
    <location>
        <begin position="7"/>
        <end position="103"/>
    </location>
</feature>
<dbReference type="Proteomes" id="UP000516160">
    <property type="component" value="Chromosome"/>
</dbReference>
<dbReference type="RefSeq" id="WP_213167346.1">
    <property type="nucleotide sequence ID" value="NZ_CP058559.1"/>
</dbReference>
<dbReference type="EMBL" id="CP058559">
    <property type="protein sequence ID" value="QNO13678.1"/>
    <property type="molecule type" value="Genomic_DNA"/>
</dbReference>
<dbReference type="Pfam" id="PF14330">
    <property type="entry name" value="DUF4387"/>
    <property type="match status" value="1"/>
</dbReference>
<dbReference type="KEGG" id="acae:HYG86_02360"/>
<sequence length="110" mass="12230">MKNISITELTNVIRSKNAGPYELTFDFIFKNEDIFNKIVQMDVINEELIAKLYKIPVEKVISVVAYKPAKAIKATIIRPIAAGDLGETDVYGAQQHGPLLAIEIPWEGSV</sequence>
<evidence type="ECO:0000259" key="1">
    <source>
        <dbReference type="Pfam" id="PF14330"/>
    </source>
</evidence>
<proteinExistence type="predicted"/>
<name>A0A7G9W4R6_ALKCA</name>
<accession>A0A7G9W4R6</accession>
<protein>
    <submittedName>
        <fullName evidence="2">DUF4387 domain-containing protein</fullName>
    </submittedName>
</protein>